<dbReference type="InterPro" id="IPR026444">
    <property type="entry name" value="Secre_tail"/>
</dbReference>
<evidence type="ECO:0000256" key="1">
    <source>
        <dbReference type="SAM" id="SignalP"/>
    </source>
</evidence>
<reference evidence="4" key="1">
    <citation type="submission" date="2016-10" db="EMBL/GenBank/DDBJ databases">
        <authorList>
            <person name="Varghese N."/>
            <person name="Submissions S."/>
        </authorList>
    </citation>
    <scope>NUCLEOTIDE SEQUENCE [LARGE SCALE GENOMIC DNA]</scope>
    <source>
        <strain evidence="4">DSM 18733</strain>
    </source>
</reference>
<proteinExistence type="predicted"/>
<sequence>MVYKYSSYIYSSIVGIGLLLCSMSDVQATYTSKMDSTTNKQQQSPPKKSRITDNGFNKFDNLHFGFKPFSPVAGSQKIAGSENEKLLSNVKVFPNQISDQINLSFKLNKDSNVSIKVMDALGNEVTTLLAQRLSAGEQTNSFTIGNKLNQGFYFIRVVAGTETIVKRIEVL</sequence>
<dbReference type="RefSeq" id="WP_093324381.1">
    <property type="nucleotide sequence ID" value="NZ_FOAF01000002.1"/>
</dbReference>
<feature type="chain" id="PRO_5011743182" evidence="1">
    <location>
        <begin position="29"/>
        <end position="171"/>
    </location>
</feature>
<keyword evidence="4" id="KW-1185">Reference proteome</keyword>
<gene>
    <name evidence="3" type="ORF">SAMN05661044_02381</name>
</gene>
<dbReference type="OrthoDB" id="1523755at2"/>
<protein>
    <submittedName>
        <fullName evidence="3">Por secretion system C-terminal sorting domain-containing protein</fullName>
    </submittedName>
</protein>
<feature type="signal peptide" evidence="1">
    <location>
        <begin position="1"/>
        <end position="28"/>
    </location>
</feature>
<organism evidence="3 4">
    <name type="scientific">Olivibacter domesticus</name>
    <name type="common">Pseudosphingobacterium domesticum</name>
    <dbReference type="NCBI Taxonomy" id="407022"/>
    <lineage>
        <taxon>Bacteria</taxon>
        <taxon>Pseudomonadati</taxon>
        <taxon>Bacteroidota</taxon>
        <taxon>Sphingobacteriia</taxon>
        <taxon>Sphingobacteriales</taxon>
        <taxon>Sphingobacteriaceae</taxon>
        <taxon>Olivibacter</taxon>
    </lineage>
</organism>
<dbReference type="Proteomes" id="UP000199421">
    <property type="component" value="Unassembled WGS sequence"/>
</dbReference>
<keyword evidence="1" id="KW-0732">Signal</keyword>
<dbReference type="Gene3D" id="2.60.40.4070">
    <property type="match status" value="1"/>
</dbReference>
<evidence type="ECO:0000313" key="4">
    <source>
        <dbReference type="Proteomes" id="UP000199421"/>
    </source>
</evidence>
<dbReference type="Pfam" id="PF18962">
    <property type="entry name" value="Por_Secre_tail"/>
    <property type="match status" value="1"/>
</dbReference>
<dbReference type="STRING" id="407022.SAMN05661044_02381"/>
<name>A0A1H7PW65_OLID1</name>
<accession>A0A1H7PW65</accession>
<dbReference type="NCBIfam" id="TIGR04183">
    <property type="entry name" value="Por_Secre_tail"/>
    <property type="match status" value="1"/>
</dbReference>
<evidence type="ECO:0000313" key="3">
    <source>
        <dbReference type="EMBL" id="SEL40080.1"/>
    </source>
</evidence>
<evidence type="ECO:0000259" key="2">
    <source>
        <dbReference type="Pfam" id="PF18962"/>
    </source>
</evidence>
<dbReference type="EMBL" id="FOAF01000002">
    <property type="protein sequence ID" value="SEL40080.1"/>
    <property type="molecule type" value="Genomic_DNA"/>
</dbReference>
<feature type="domain" description="Secretion system C-terminal sorting" evidence="2">
    <location>
        <begin position="92"/>
        <end position="168"/>
    </location>
</feature>
<dbReference type="AlphaFoldDB" id="A0A1H7PW65"/>